<evidence type="ECO:0000313" key="4">
    <source>
        <dbReference type="Proteomes" id="UP000332933"/>
    </source>
</evidence>
<feature type="compositionally biased region" description="Low complexity" evidence="1">
    <location>
        <begin position="103"/>
        <end position="118"/>
    </location>
</feature>
<gene>
    <name evidence="3" type="primary">Aste57867_10292</name>
    <name evidence="2" type="ORF">As57867_010252</name>
    <name evidence="3" type="ORF">ASTE57867_10292</name>
</gene>
<dbReference type="EMBL" id="VJMH01005196">
    <property type="protein sequence ID" value="KAF0699136.1"/>
    <property type="molecule type" value="Genomic_DNA"/>
</dbReference>
<dbReference type="Proteomes" id="UP000332933">
    <property type="component" value="Unassembled WGS sequence"/>
</dbReference>
<feature type="region of interest" description="Disordered" evidence="1">
    <location>
        <begin position="132"/>
        <end position="151"/>
    </location>
</feature>
<name>A0A485KQ23_9STRA</name>
<feature type="region of interest" description="Disordered" evidence="1">
    <location>
        <begin position="103"/>
        <end position="124"/>
    </location>
</feature>
<accession>A0A485KQ23</accession>
<proteinExistence type="predicted"/>
<evidence type="ECO:0000313" key="3">
    <source>
        <dbReference type="EMBL" id="VFT87166.1"/>
    </source>
</evidence>
<keyword evidence="4" id="KW-1185">Reference proteome</keyword>
<protein>
    <submittedName>
        <fullName evidence="3">Aste57867_10292 protein</fullName>
    </submittedName>
</protein>
<feature type="compositionally biased region" description="Polar residues" evidence="1">
    <location>
        <begin position="132"/>
        <end position="146"/>
    </location>
</feature>
<sequence>MIFSACTIAFAMSTPKIWYLQILDVSSSVCLYCKQWHWNEDARVEGLRALVHSFSQFAREIDGGPVQTVHFGQSPSMPFSVSVNRSSAAAAPRRYSTSLRQNLLQSRSSNNSGSTYGTAPATRGLSINTSPSAASFHSVSPQSSPVIHSPPHMHKQFKLQMLSKENDRFQVALFHEVHNDDVRDVAQLILDKFTAMFSDSKEYDAAKPLIQGMLDKDENEHILGMFQRFDPVVEEIVVDDCIMIQTAEL</sequence>
<evidence type="ECO:0000313" key="2">
    <source>
        <dbReference type="EMBL" id="KAF0699136.1"/>
    </source>
</evidence>
<reference evidence="3 4" key="1">
    <citation type="submission" date="2019-03" db="EMBL/GenBank/DDBJ databases">
        <authorList>
            <person name="Gaulin E."/>
            <person name="Dumas B."/>
        </authorList>
    </citation>
    <scope>NUCLEOTIDE SEQUENCE [LARGE SCALE GENOMIC DNA]</scope>
    <source>
        <strain evidence="3">CBS 568.67</strain>
    </source>
</reference>
<reference evidence="2" key="2">
    <citation type="submission" date="2019-06" db="EMBL/GenBank/DDBJ databases">
        <title>Genomics analysis of Aphanomyces spp. identifies a new class of oomycete effector associated with host adaptation.</title>
        <authorList>
            <person name="Gaulin E."/>
        </authorList>
    </citation>
    <scope>NUCLEOTIDE SEQUENCE</scope>
    <source>
        <strain evidence="2">CBS 578.67</strain>
    </source>
</reference>
<dbReference type="EMBL" id="CAADRA010005217">
    <property type="protein sequence ID" value="VFT87166.1"/>
    <property type="molecule type" value="Genomic_DNA"/>
</dbReference>
<dbReference type="AlphaFoldDB" id="A0A485KQ23"/>
<organism evidence="3 4">
    <name type="scientific">Aphanomyces stellatus</name>
    <dbReference type="NCBI Taxonomy" id="120398"/>
    <lineage>
        <taxon>Eukaryota</taxon>
        <taxon>Sar</taxon>
        <taxon>Stramenopiles</taxon>
        <taxon>Oomycota</taxon>
        <taxon>Saprolegniomycetes</taxon>
        <taxon>Saprolegniales</taxon>
        <taxon>Verrucalvaceae</taxon>
        <taxon>Aphanomyces</taxon>
    </lineage>
</organism>
<dbReference type="OrthoDB" id="78297at2759"/>
<evidence type="ECO:0000256" key="1">
    <source>
        <dbReference type="SAM" id="MobiDB-lite"/>
    </source>
</evidence>